<reference evidence="3 4" key="1">
    <citation type="submission" date="2016-10" db="EMBL/GenBank/DDBJ databases">
        <title>Genome sequence of the basidiomycete white-rot fungus Trametes pubescens.</title>
        <authorList>
            <person name="Makela M.R."/>
            <person name="Granchi Z."/>
            <person name="Peng M."/>
            <person name="De Vries R.P."/>
            <person name="Grigoriev I."/>
            <person name="Riley R."/>
            <person name="Hilden K."/>
        </authorList>
    </citation>
    <scope>NUCLEOTIDE SEQUENCE [LARGE SCALE GENOMIC DNA]</scope>
    <source>
        <strain evidence="3 4">FBCC735</strain>
    </source>
</reference>
<evidence type="ECO:0000313" key="4">
    <source>
        <dbReference type="Proteomes" id="UP000184267"/>
    </source>
</evidence>
<comment type="caution">
    <text evidence="3">The sequence shown here is derived from an EMBL/GenBank/DDBJ whole genome shotgun (WGS) entry which is preliminary data.</text>
</comment>
<dbReference type="Pfam" id="PF06985">
    <property type="entry name" value="HET"/>
    <property type="match status" value="1"/>
</dbReference>
<evidence type="ECO:0000313" key="3">
    <source>
        <dbReference type="EMBL" id="OJT10033.1"/>
    </source>
</evidence>
<gene>
    <name evidence="3" type="ORF">TRAPUB_13485</name>
</gene>
<dbReference type="EMBL" id="MNAD01000824">
    <property type="protein sequence ID" value="OJT10033.1"/>
    <property type="molecule type" value="Genomic_DNA"/>
</dbReference>
<dbReference type="Pfam" id="PF26640">
    <property type="entry name" value="DUF8212"/>
    <property type="match status" value="1"/>
</dbReference>
<dbReference type="STRING" id="154538.A0A1M2VR15"/>
<dbReference type="InterPro" id="IPR010730">
    <property type="entry name" value="HET"/>
</dbReference>
<keyword evidence="4" id="KW-1185">Reference proteome</keyword>
<proteinExistence type="predicted"/>
<accession>A0A1M2VR15</accession>
<dbReference type="PANTHER" id="PTHR10622">
    <property type="entry name" value="HET DOMAIN-CONTAINING PROTEIN"/>
    <property type="match status" value="1"/>
</dbReference>
<sequence>MRLLNTRTYQLRTFASAEIRPKYTILSHCWADDEVDFSDIQDLVRARSYRGWTKVEGACAVALSQGYDWLWLDTCCIDKCSSAELSEAINSMFSWYKHAALCLAYLGDVGHDDPHKPDSSFRKSRWFTRGWTLQELIAPGCSVVFLSRDWKRIGSSRDLAALLEQITNIDSAVLLSDNPACAISQLSIARRMAWAAGRHTTRPEDRAYALMGLFDVNIPILYGEGSERAFRRLQLEIISHTFDHSIFAWGPRAAPARLLARAPTPGHPPAPPVVRLLALSPDDFRDSADIVRVAMAELTGALGLRTVKEPHFFDTHYGIRIRLPLCPVPSHAGGRLWCGALACRTSAPQQGLGATCAPPPKFIGLVLYRPQGSPVYVVVQGMDVHDEGLSRAVDLPYPLARRKFPYFWRSEWRVETIYIWARAIGEETELSSPSRDKLAIRTAGEVECED</sequence>
<dbReference type="AlphaFoldDB" id="A0A1M2VR15"/>
<dbReference type="OMA" id="IFAWRAD"/>
<protein>
    <submittedName>
        <fullName evidence="3">Vegetative incompatibility protein HET-E-1</fullName>
    </submittedName>
</protein>
<dbReference type="PANTHER" id="PTHR10622:SF10">
    <property type="entry name" value="HET DOMAIN-CONTAINING PROTEIN"/>
    <property type="match status" value="1"/>
</dbReference>
<organism evidence="3 4">
    <name type="scientific">Trametes pubescens</name>
    <name type="common">White-rot fungus</name>
    <dbReference type="NCBI Taxonomy" id="154538"/>
    <lineage>
        <taxon>Eukaryota</taxon>
        <taxon>Fungi</taxon>
        <taxon>Dikarya</taxon>
        <taxon>Basidiomycota</taxon>
        <taxon>Agaricomycotina</taxon>
        <taxon>Agaricomycetes</taxon>
        <taxon>Polyporales</taxon>
        <taxon>Polyporaceae</taxon>
        <taxon>Trametes</taxon>
    </lineage>
</organism>
<evidence type="ECO:0000259" key="1">
    <source>
        <dbReference type="Pfam" id="PF06985"/>
    </source>
</evidence>
<name>A0A1M2VR15_TRAPU</name>
<feature type="domain" description="DUF8212" evidence="2">
    <location>
        <begin position="228"/>
        <end position="328"/>
    </location>
</feature>
<feature type="domain" description="Heterokaryon incompatibility" evidence="1">
    <location>
        <begin position="23"/>
        <end position="113"/>
    </location>
</feature>
<dbReference type="OrthoDB" id="2738548at2759"/>
<dbReference type="Proteomes" id="UP000184267">
    <property type="component" value="Unassembled WGS sequence"/>
</dbReference>
<evidence type="ECO:0000259" key="2">
    <source>
        <dbReference type="Pfam" id="PF26640"/>
    </source>
</evidence>
<dbReference type="InterPro" id="IPR058525">
    <property type="entry name" value="DUF8212"/>
</dbReference>